<dbReference type="SMART" id="SM00382">
    <property type="entry name" value="AAA"/>
    <property type="match status" value="1"/>
</dbReference>
<dbReference type="OrthoDB" id="61127at2"/>
<dbReference type="GO" id="GO:0006260">
    <property type="term" value="P:DNA replication"/>
    <property type="evidence" value="ECO:0007669"/>
    <property type="project" value="TreeGrafter"/>
</dbReference>
<keyword evidence="3" id="KW-1185">Reference proteome</keyword>
<dbReference type="PANTHER" id="PTHR30050:SF4">
    <property type="entry name" value="ATP-BINDING PROTEIN RV3427C IN INSERTION SEQUENCE-RELATED"/>
    <property type="match status" value="1"/>
</dbReference>
<evidence type="ECO:0000313" key="3">
    <source>
        <dbReference type="Proteomes" id="UP000319432"/>
    </source>
</evidence>
<organism evidence="2 3">
    <name type="scientific">Brevibacillus laterosporus</name>
    <name type="common">Bacillus laterosporus</name>
    <dbReference type="NCBI Taxonomy" id="1465"/>
    <lineage>
        <taxon>Bacteria</taxon>
        <taxon>Bacillati</taxon>
        <taxon>Bacillota</taxon>
        <taxon>Bacilli</taxon>
        <taxon>Bacillales</taxon>
        <taxon>Paenibacillaceae</taxon>
        <taxon>Brevibacillus</taxon>
    </lineage>
</organism>
<feature type="domain" description="AAA+ ATPase" evidence="1">
    <location>
        <begin position="112"/>
        <end position="252"/>
    </location>
</feature>
<keyword evidence="2" id="KW-0614">Plasmid</keyword>
<dbReference type="Gene3D" id="3.40.50.300">
    <property type="entry name" value="P-loop containing nucleotide triphosphate hydrolases"/>
    <property type="match status" value="1"/>
</dbReference>
<proteinExistence type="predicted"/>
<accession>A0A518V277</accession>
<dbReference type="InterPro" id="IPR003593">
    <property type="entry name" value="AAA+_ATPase"/>
</dbReference>
<dbReference type="CDD" id="cd00009">
    <property type="entry name" value="AAA"/>
    <property type="match status" value="1"/>
</dbReference>
<dbReference type="InterPro" id="IPR002611">
    <property type="entry name" value="IstB_ATP-bd"/>
</dbReference>
<evidence type="ECO:0000259" key="1">
    <source>
        <dbReference type="SMART" id="SM00382"/>
    </source>
</evidence>
<dbReference type="EMBL" id="CP033462">
    <property type="protein sequence ID" value="QDX91098.1"/>
    <property type="molecule type" value="Genomic_DNA"/>
</dbReference>
<dbReference type="SUPFAM" id="SSF52540">
    <property type="entry name" value="P-loop containing nucleoside triphosphate hydrolases"/>
    <property type="match status" value="1"/>
</dbReference>
<geneLocation type="plasmid" evidence="2 3">
    <name>p1821L02</name>
</geneLocation>
<gene>
    <name evidence="2" type="ORF">EEL30_01065</name>
</gene>
<dbReference type="Proteomes" id="UP000319432">
    <property type="component" value="Plasmid p1821L02"/>
</dbReference>
<evidence type="ECO:0000313" key="2">
    <source>
        <dbReference type="EMBL" id="QDX91098.1"/>
    </source>
</evidence>
<dbReference type="PANTHER" id="PTHR30050">
    <property type="entry name" value="CHROMOSOMAL REPLICATION INITIATOR PROTEIN DNAA"/>
    <property type="match status" value="1"/>
</dbReference>
<dbReference type="InterPro" id="IPR027417">
    <property type="entry name" value="P-loop_NTPase"/>
</dbReference>
<sequence>MSDLFQQVVQHCMTNMGSNDRNCSICGKLLNPMEIEILGIKRTVGVACPCETEQLAKEEKKRSEAERIKRIQAFSDDDQMVPGATFRKEVRPSARKANVFLRDFAEDVKRWGSRGLYIYGPNGVGKSTLLSAVAVRLREQGFSVIYTTTNSLINRIANTEIKAAALHAYKVADVLIVDEIGSDVPAEWRMSDLFEILNARQDRLPILFGSNLSIKELEVKYNLKKFNFGKNDNSDGLEKNRGTQLMERVFGNCIPVKVDGESQRFEKFEENVAWANRQVNNHV</sequence>
<name>A0A518V277_BRELA</name>
<dbReference type="GO" id="GO:0005524">
    <property type="term" value="F:ATP binding"/>
    <property type="evidence" value="ECO:0007669"/>
    <property type="project" value="InterPro"/>
</dbReference>
<reference evidence="2 3" key="1">
    <citation type="submission" date="2018-11" db="EMBL/GenBank/DDBJ databases">
        <title>Phylogenetic determinants of toxin gene distribution in genomes of Brevibacillus laterosporus.</title>
        <authorList>
            <person name="Glare T.R."/>
            <person name="Durrant A."/>
            <person name="Berry C."/>
            <person name="Palma L."/>
            <person name="Ormskirk M."/>
            <person name="Cox M.O."/>
        </authorList>
    </citation>
    <scope>NUCLEOTIDE SEQUENCE [LARGE SCALE GENOMIC DNA]</scope>
    <source>
        <strain evidence="2 3">1821L</strain>
        <plasmid evidence="2 3">p1821L02</plasmid>
    </source>
</reference>
<dbReference type="AlphaFoldDB" id="A0A518V277"/>
<protein>
    <submittedName>
        <fullName evidence="2">AAA family ATPase</fullName>
    </submittedName>
</protein>
<dbReference type="Pfam" id="PF01695">
    <property type="entry name" value="IstB_IS21"/>
    <property type="match status" value="1"/>
</dbReference>